<organism evidence="6">
    <name type="scientific">Scylla olivacea</name>
    <name type="common">Orange mud crab</name>
    <name type="synonym">Cancer olivacea</name>
    <dbReference type="NCBI Taxonomy" id="85551"/>
    <lineage>
        <taxon>Eukaryota</taxon>
        <taxon>Metazoa</taxon>
        <taxon>Ecdysozoa</taxon>
        <taxon>Arthropoda</taxon>
        <taxon>Crustacea</taxon>
        <taxon>Multicrustacea</taxon>
        <taxon>Malacostraca</taxon>
        <taxon>Eumalacostraca</taxon>
        <taxon>Eucarida</taxon>
        <taxon>Decapoda</taxon>
        <taxon>Pleocyemata</taxon>
        <taxon>Brachyura</taxon>
        <taxon>Eubrachyura</taxon>
        <taxon>Portunoidea</taxon>
        <taxon>Portunidae</taxon>
        <taxon>Portuninae</taxon>
        <taxon>Scylla</taxon>
    </lineage>
</organism>
<dbReference type="InterPro" id="IPR001254">
    <property type="entry name" value="Trypsin_dom"/>
</dbReference>
<keyword evidence="2" id="KW-0378">Hydrolase</keyword>
<evidence type="ECO:0000256" key="4">
    <source>
        <dbReference type="ARBA" id="ARBA00023157"/>
    </source>
</evidence>
<dbReference type="PANTHER" id="PTHR24276">
    <property type="entry name" value="POLYSERASE-RELATED"/>
    <property type="match status" value="1"/>
</dbReference>
<dbReference type="EMBL" id="GDRN01058766">
    <property type="protein sequence ID" value="JAI65564.1"/>
    <property type="molecule type" value="Transcribed_RNA"/>
</dbReference>
<name>A0A0P4WE11_SCYOL</name>
<keyword evidence="3" id="KW-0720">Serine protease</keyword>
<dbReference type="GO" id="GO:0006508">
    <property type="term" value="P:proteolysis"/>
    <property type="evidence" value="ECO:0007669"/>
    <property type="project" value="UniProtKB-KW"/>
</dbReference>
<proteinExistence type="predicted"/>
<keyword evidence="4" id="KW-1015">Disulfide bond</keyword>
<dbReference type="GO" id="GO:0004252">
    <property type="term" value="F:serine-type endopeptidase activity"/>
    <property type="evidence" value="ECO:0007669"/>
    <property type="project" value="InterPro"/>
</dbReference>
<dbReference type="SUPFAM" id="SSF50494">
    <property type="entry name" value="Trypsin-like serine proteases"/>
    <property type="match status" value="1"/>
</dbReference>
<dbReference type="InterPro" id="IPR043504">
    <property type="entry name" value="Peptidase_S1_PA_chymotrypsin"/>
</dbReference>
<dbReference type="Gene3D" id="2.40.10.10">
    <property type="entry name" value="Trypsin-like serine proteases"/>
    <property type="match status" value="1"/>
</dbReference>
<evidence type="ECO:0000256" key="3">
    <source>
        <dbReference type="ARBA" id="ARBA00022825"/>
    </source>
</evidence>
<dbReference type="AlphaFoldDB" id="A0A0P4WE11"/>
<sequence>MQHCQNAPPTTLLPVQIACSFHLSRLPNKITCICSFHLLRLPVKITCSSSSFVCLSRSPVPSTTTTTSSWSSSQGDAGGPLFCEGVMMGITSRGLHCDNYPAIFTEVSHYLDWIRLNSDA</sequence>
<feature type="domain" description="Peptidase S1" evidence="5">
    <location>
        <begin position="66"/>
        <end position="114"/>
    </location>
</feature>
<keyword evidence="1" id="KW-0645">Protease</keyword>
<dbReference type="InterPro" id="IPR009003">
    <property type="entry name" value="Peptidase_S1_PA"/>
</dbReference>
<evidence type="ECO:0000256" key="2">
    <source>
        <dbReference type="ARBA" id="ARBA00022801"/>
    </source>
</evidence>
<dbReference type="InterPro" id="IPR050430">
    <property type="entry name" value="Peptidase_S1"/>
</dbReference>
<dbReference type="PANTHER" id="PTHR24276:SF98">
    <property type="entry name" value="FI18310P1-RELATED"/>
    <property type="match status" value="1"/>
</dbReference>
<protein>
    <recommendedName>
        <fullName evidence="5">Peptidase S1 domain-containing protein</fullName>
    </recommendedName>
</protein>
<evidence type="ECO:0000259" key="5">
    <source>
        <dbReference type="Pfam" id="PF00089"/>
    </source>
</evidence>
<reference evidence="6" key="1">
    <citation type="submission" date="2015-09" db="EMBL/GenBank/DDBJ databases">
        <title>Scylla olivacea transcriptome.</title>
        <authorList>
            <person name="Ikhwanuddin M."/>
        </authorList>
    </citation>
    <scope>NUCLEOTIDE SEQUENCE</scope>
</reference>
<evidence type="ECO:0000313" key="6">
    <source>
        <dbReference type="EMBL" id="JAI65564.1"/>
    </source>
</evidence>
<dbReference type="Pfam" id="PF00089">
    <property type="entry name" value="Trypsin"/>
    <property type="match status" value="1"/>
</dbReference>
<evidence type="ECO:0000256" key="1">
    <source>
        <dbReference type="ARBA" id="ARBA00022670"/>
    </source>
</evidence>
<accession>A0A0P4WE11</accession>